<dbReference type="Gene3D" id="3.20.20.300">
    <property type="entry name" value="Glycoside hydrolase, family 3, N-terminal domain"/>
    <property type="match status" value="1"/>
</dbReference>
<proteinExistence type="inferred from homology"/>
<gene>
    <name evidence="8" type="ORF">NRB20_53320</name>
</gene>
<dbReference type="PANTHER" id="PTHR42715:SF10">
    <property type="entry name" value="BETA-GLUCOSIDASE"/>
    <property type="match status" value="1"/>
</dbReference>
<protein>
    <recommendedName>
        <fullName evidence="5">Exo-alpha-(1-&gt;6)-L-arabinopyranosidase</fullName>
    </recommendedName>
</protein>
<dbReference type="PRINTS" id="PR00133">
    <property type="entry name" value="GLHYDRLASE3"/>
</dbReference>
<evidence type="ECO:0000259" key="7">
    <source>
        <dbReference type="SMART" id="SM01217"/>
    </source>
</evidence>
<keyword evidence="9" id="KW-1185">Reference proteome</keyword>
<evidence type="ECO:0000256" key="3">
    <source>
        <dbReference type="ARBA" id="ARBA00023277"/>
    </source>
</evidence>
<keyword evidence="3" id="KW-0119">Carbohydrate metabolism</keyword>
<dbReference type="Gene3D" id="2.60.40.10">
    <property type="entry name" value="Immunoglobulins"/>
    <property type="match status" value="1"/>
</dbReference>
<keyword evidence="6 8" id="KW-0326">Glycosidase</keyword>
<dbReference type="Proteomes" id="UP000438448">
    <property type="component" value="Unassembled WGS sequence"/>
</dbReference>
<keyword evidence="2 6" id="KW-0378">Hydrolase</keyword>
<comment type="function">
    <text evidence="4">Catalyzes the hydrolysis of a non-reducing terminal alpha-L-arabinopyranosidic linkage in ginsenoside Rb2 (alpha-L-arabinopyranosyl-(1-&gt;6)-alpha-D-glucopyranosyl) to release alpha-D-glucopyranosyl (Rd). It is not able to hydrolyze alpha-L-arabinofuranosyl-(1-&gt;6)-alpha-D-glucopyranosyl (Rc).</text>
</comment>
<dbReference type="AlphaFoldDB" id="A0A7K0D9E6"/>
<organism evidence="8 9">
    <name type="scientific">Nocardia macrotermitis</name>
    <dbReference type="NCBI Taxonomy" id="2585198"/>
    <lineage>
        <taxon>Bacteria</taxon>
        <taxon>Bacillati</taxon>
        <taxon>Actinomycetota</taxon>
        <taxon>Actinomycetes</taxon>
        <taxon>Mycobacteriales</taxon>
        <taxon>Nocardiaceae</taxon>
        <taxon>Nocardia</taxon>
    </lineage>
</organism>
<dbReference type="Pfam" id="PF01915">
    <property type="entry name" value="Glyco_hydro_3_C"/>
    <property type="match status" value="1"/>
</dbReference>
<dbReference type="InterPro" id="IPR036881">
    <property type="entry name" value="Glyco_hydro_3_C_sf"/>
</dbReference>
<sequence>MNEPANEKRVRRWHDSSLPPGERARALLAEMTLPEKLAQLGSAWPGSAEISGDVAPMQDVFADGSARSDDAYEHGTGHLTRVFGTGPVSAGAGVQRLIALQREIVERTRLGIPALVHEECLTGFTTLGATVYPTALAWAATFDPALVERMSRAIGADMHAVGVHQGLAPVLDVVRDYRWGRVEETLGEDPYLAGILGAAYVRGLQDSGVVATLKHFAGYSASRAARNHAPVSIGPRELRDVILPPFEMAVREGGAGSVMNAYVDLDGVPAAANTALLTGILRQEWGFEGVVVSDYWAIAFLETMHRVADGTGAAGAIALRAGIDVELPQTLCYGEELLSLVQEGKVSEDLVDRSVLRLLRQKAEQGLLDAEWTPRAEPVDLDSPGNRAIARDIAERSVVLLANDGTLPLAASASTIAVVGPCANDPLALMGCYSFPNHVLPRYPGLGIGVAAPSFGEALRNELPGARIAVHPGCPISDVDRSGFGPAVAAARESDVCIAVVGDRAGMFGHGTSGEGCDAEDLNLPGVQGELVQALLATGTPVVLVVISGRPYALGRYTGSAAMIQAFMPGEEGGGAIAGVVSGRITPSGRLPVQIPRSPGSVTTYLQPPLGGNSAGISNLDPAPLFPFGHGISYTTFACSEAALSDSAIPTDGTVDVSVTVRNTGDRAGAETVQLYLHHTRAQVTRPVRELAGFTRVTLGPGDSARVSFTLHADRTGFTGMDMHRIVEPGIVEIFVGRSATDLPCGMAVELTGPRRMIGHDRILVTPVRID</sequence>
<dbReference type="SUPFAM" id="SSF52279">
    <property type="entry name" value="Beta-D-glucan exohydrolase, C-terminal domain"/>
    <property type="match status" value="1"/>
</dbReference>
<dbReference type="PROSITE" id="PS00775">
    <property type="entry name" value="GLYCOSYL_HYDROL_F3"/>
    <property type="match status" value="1"/>
</dbReference>
<dbReference type="Pfam" id="PF14310">
    <property type="entry name" value="Fn3-like"/>
    <property type="match status" value="1"/>
</dbReference>
<dbReference type="InterPro" id="IPR026891">
    <property type="entry name" value="Fn3-like"/>
</dbReference>
<dbReference type="SUPFAM" id="SSF51445">
    <property type="entry name" value="(Trans)glycosidases"/>
    <property type="match status" value="1"/>
</dbReference>
<evidence type="ECO:0000256" key="2">
    <source>
        <dbReference type="ARBA" id="ARBA00022801"/>
    </source>
</evidence>
<dbReference type="PANTHER" id="PTHR42715">
    <property type="entry name" value="BETA-GLUCOSIDASE"/>
    <property type="match status" value="1"/>
</dbReference>
<evidence type="ECO:0000256" key="4">
    <source>
        <dbReference type="ARBA" id="ARBA00058905"/>
    </source>
</evidence>
<accession>A0A7K0D9E6</accession>
<dbReference type="Pfam" id="PF00933">
    <property type="entry name" value="Glyco_hydro_3"/>
    <property type="match status" value="1"/>
</dbReference>
<dbReference type="GO" id="GO:0005975">
    <property type="term" value="P:carbohydrate metabolic process"/>
    <property type="evidence" value="ECO:0007669"/>
    <property type="project" value="InterPro"/>
</dbReference>
<comment type="similarity">
    <text evidence="1 6">Belongs to the glycosyl hydrolase 3 family.</text>
</comment>
<evidence type="ECO:0000313" key="9">
    <source>
        <dbReference type="Proteomes" id="UP000438448"/>
    </source>
</evidence>
<evidence type="ECO:0000313" key="8">
    <source>
        <dbReference type="EMBL" id="MQY22219.1"/>
    </source>
</evidence>
<name>A0A7K0D9E6_9NOCA</name>
<dbReference type="Gene3D" id="3.40.50.1700">
    <property type="entry name" value="Glycoside hydrolase family 3 C-terminal domain"/>
    <property type="match status" value="1"/>
</dbReference>
<reference evidence="8 9" key="1">
    <citation type="submission" date="2019-10" db="EMBL/GenBank/DDBJ databases">
        <title>Nocardia macrotermitis sp. nov. and Nocardia aurantia sp. nov., isolated from the gut of fungus growing-termite Macrotermes natalensis.</title>
        <authorList>
            <person name="Benndorf R."/>
            <person name="Schwitalla J."/>
            <person name="Martin K."/>
            <person name="De Beer W."/>
            <person name="Kaster A.-K."/>
            <person name="Vollmers J."/>
            <person name="Poulsen M."/>
            <person name="Beemelmanns C."/>
        </authorList>
    </citation>
    <scope>NUCLEOTIDE SEQUENCE [LARGE SCALE GENOMIC DNA]</scope>
    <source>
        <strain evidence="8 9">RB20</strain>
    </source>
</reference>
<dbReference type="SMART" id="SM01217">
    <property type="entry name" value="Fn3_like"/>
    <property type="match status" value="1"/>
</dbReference>
<dbReference type="GO" id="GO:0008422">
    <property type="term" value="F:beta-glucosidase activity"/>
    <property type="evidence" value="ECO:0007669"/>
    <property type="project" value="UniProtKB-ARBA"/>
</dbReference>
<evidence type="ECO:0000256" key="5">
    <source>
        <dbReference type="ARBA" id="ARBA00074219"/>
    </source>
</evidence>
<feature type="domain" description="Fibronectin type III-like" evidence="7">
    <location>
        <begin position="671"/>
        <end position="740"/>
    </location>
</feature>
<dbReference type="EMBL" id="WEGK01000012">
    <property type="protein sequence ID" value="MQY22219.1"/>
    <property type="molecule type" value="Genomic_DNA"/>
</dbReference>
<dbReference type="InterPro" id="IPR017853">
    <property type="entry name" value="GH"/>
</dbReference>
<comment type="caution">
    <text evidence="8">The sequence shown here is derived from an EMBL/GenBank/DDBJ whole genome shotgun (WGS) entry which is preliminary data.</text>
</comment>
<evidence type="ECO:0000256" key="6">
    <source>
        <dbReference type="RuleBase" id="RU361161"/>
    </source>
</evidence>
<dbReference type="RefSeq" id="WP_153413562.1">
    <property type="nucleotide sequence ID" value="NZ_WEGK01000012.1"/>
</dbReference>
<dbReference type="InterPro" id="IPR001764">
    <property type="entry name" value="Glyco_hydro_3_N"/>
</dbReference>
<dbReference type="InterPro" id="IPR019800">
    <property type="entry name" value="Glyco_hydro_3_AS"/>
</dbReference>
<dbReference type="InterPro" id="IPR036962">
    <property type="entry name" value="Glyco_hydro_3_N_sf"/>
</dbReference>
<dbReference type="InterPro" id="IPR050288">
    <property type="entry name" value="Cellulose_deg_GH3"/>
</dbReference>
<dbReference type="InterPro" id="IPR002772">
    <property type="entry name" value="Glyco_hydro_3_C"/>
</dbReference>
<dbReference type="FunFam" id="2.60.40.10:FF:000495">
    <property type="entry name" value="Periplasmic beta-glucosidase"/>
    <property type="match status" value="1"/>
</dbReference>
<evidence type="ECO:0000256" key="1">
    <source>
        <dbReference type="ARBA" id="ARBA00005336"/>
    </source>
</evidence>
<dbReference type="OrthoDB" id="3187421at2"/>
<dbReference type="InterPro" id="IPR013783">
    <property type="entry name" value="Ig-like_fold"/>
</dbReference>